<reference evidence="7 8" key="1">
    <citation type="submission" date="2017-01" db="EMBL/GenBank/DDBJ databases">
        <authorList>
            <person name="Mah S.A."/>
            <person name="Swanson W.J."/>
            <person name="Moy G.W."/>
            <person name="Vacquier V.D."/>
        </authorList>
    </citation>
    <scope>NUCLEOTIDE SEQUENCE [LARGE SCALE GENOMIC DNA]</scope>
    <source>
        <strain evidence="7 8">GSMNP</strain>
    </source>
</reference>
<dbReference type="Pfam" id="PF03134">
    <property type="entry name" value="TB2_DP1_HVA22"/>
    <property type="match status" value="1"/>
</dbReference>
<dbReference type="EMBL" id="LSSN01005966">
    <property type="protein sequence ID" value="OMJ07788.1"/>
    <property type="molecule type" value="Genomic_DNA"/>
</dbReference>
<dbReference type="PANTHER" id="PTHR12300">
    <property type="entry name" value="HVA22-LIKE PROTEINS"/>
    <property type="match status" value="1"/>
</dbReference>
<gene>
    <name evidence="7" type="ORF">AYI70_g11961</name>
</gene>
<dbReference type="Proteomes" id="UP000187283">
    <property type="component" value="Unassembled WGS sequence"/>
</dbReference>
<feature type="transmembrane region" description="Helical" evidence="6">
    <location>
        <begin position="108"/>
        <end position="128"/>
    </location>
</feature>
<comment type="similarity">
    <text evidence="2 6">Belongs to the DP1 family.</text>
</comment>
<feature type="transmembrane region" description="Helical" evidence="6">
    <location>
        <begin position="37"/>
        <end position="56"/>
    </location>
</feature>
<accession>A0A1R1WZI7</accession>
<proteinExistence type="inferred from homology"/>
<organism evidence="7 8">
    <name type="scientific">Smittium culicis</name>
    <dbReference type="NCBI Taxonomy" id="133412"/>
    <lineage>
        <taxon>Eukaryota</taxon>
        <taxon>Fungi</taxon>
        <taxon>Fungi incertae sedis</taxon>
        <taxon>Zoopagomycota</taxon>
        <taxon>Kickxellomycotina</taxon>
        <taxon>Harpellomycetes</taxon>
        <taxon>Harpellales</taxon>
        <taxon>Legeriomycetaceae</taxon>
        <taxon>Smittium</taxon>
    </lineage>
</organism>
<keyword evidence="3 6" id="KW-0812">Transmembrane</keyword>
<keyword evidence="8" id="KW-1185">Reference proteome</keyword>
<keyword evidence="4 6" id="KW-1133">Transmembrane helix</keyword>
<dbReference type="InterPro" id="IPR004345">
    <property type="entry name" value="TB2_DP1_HVA22"/>
</dbReference>
<comment type="caution">
    <text evidence="7">The sequence shown here is derived from an EMBL/GenBank/DDBJ whole genome shotgun (WGS) entry which is preliminary data.</text>
</comment>
<dbReference type="OrthoDB" id="10009287at2759"/>
<evidence type="ECO:0000313" key="8">
    <source>
        <dbReference type="Proteomes" id="UP000187283"/>
    </source>
</evidence>
<evidence type="ECO:0000256" key="6">
    <source>
        <dbReference type="RuleBase" id="RU362006"/>
    </source>
</evidence>
<evidence type="ECO:0000256" key="1">
    <source>
        <dbReference type="ARBA" id="ARBA00004141"/>
    </source>
</evidence>
<evidence type="ECO:0000256" key="3">
    <source>
        <dbReference type="ARBA" id="ARBA00022692"/>
    </source>
</evidence>
<sequence length="158" mass="18463">MDQVKALHDKYYSELNQILSKNSLLNKLEVHYKVPKVYAVAGAGFLYLLLIMFNIGSRFLVNLFGFGYAAYCSVKSIESPGKEDDTQWLTYWVIYALFNLFEHFSSFILYWIPFYFTLKFVAIAWLMLPATRGAEKLYFSYVQPAFTEFNANYSQKNN</sequence>
<dbReference type="PANTHER" id="PTHR12300:SF161">
    <property type="entry name" value="RECEPTOR EXPRESSION-ENHANCING PROTEIN"/>
    <property type="match status" value="1"/>
</dbReference>
<dbReference type="GO" id="GO:0016020">
    <property type="term" value="C:membrane"/>
    <property type="evidence" value="ECO:0007669"/>
    <property type="project" value="UniProtKB-SubCell"/>
</dbReference>
<protein>
    <recommendedName>
        <fullName evidence="6">Protein YOP1</fullName>
    </recommendedName>
</protein>
<evidence type="ECO:0000256" key="5">
    <source>
        <dbReference type="ARBA" id="ARBA00023136"/>
    </source>
</evidence>
<comment type="caution">
    <text evidence="6">Lacks conserved residue(s) required for the propagation of feature annotation.</text>
</comment>
<comment type="subcellular location">
    <subcellularLocation>
        <location evidence="1 6">Membrane</location>
        <topology evidence="1 6">Multi-pass membrane protein</topology>
    </subcellularLocation>
</comment>
<dbReference type="AlphaFoldDB" id="A0A1R1WZI7"/>
<evidence type="ECO:0000256" key="4">
    <source>
        <dbReference type="ARBA" id="ARBA00022989"/>
    </source>
</evidence>
<evidence type="ECO:0000313" key="7">
    <source>
        <dbReference type="EMBL" id="OMJ07788.1"/>
    </source>
</evidence>
<name>A0A1R1WZI7_9FUNG</name>
<keyword evidence="5 6" id="KW-0472">Membrane</keyword>
<evidence type="ECO:0000256" key="2">
    <source>
        <dbReference type="ARBA" id="ARBA00008573"/>
    </source>
</evidence>